<dbReference type="Proteomes" id="UP000732619">
    <property type="component" value="Unassembled WGS sequence"/>
</dbReference>
<name>A0A8T3VPJ5_METOL</name>
<dbReference type="EMBL" id="SUTG01000089">
    <property type="protein sequence ID" value="MBE6513404.1"/>
    <property type="molecule type" value="Genomic_DNA"/>
</dbReference>
<protein>
    <submittedName>
        <fullName evidence="1">Uncharacterized protein</fullName>
    </submittedName>
</protein>
<dbReference type="AlphaFoldDB" id="A0A8T3VPJ5"/>
<evidence type="ECO:0000313" key="1">
    <source>
        <dbReference type="EMBL" id="MBE6513404.1"/>
    </source>
</evidence>
<organism evidence="1 2">
    <name type="scientific">Methanobrevibacter olleyae</name>
    <dbReference type="NCBI Taxonomy" id="294671"/>
    <lineage>
        <taxon>Archaea</taxon>
        <taxon>Methanobacteriati</taxon>
        <taxon>Methanobacteriota</taxon>
        <taxon>Methanomada group</taxon>
        <taxon>Methanobacteria</taxon>
        <taxon>Methanobacteriales</taxon>
        <taxon>Methanobacteriaceae</taxon>
        <taxon>Methanobrevibacter</taxon>
    </lineage>
</organism>
<sequence length="107" mass="12632">MSNNNLIEKEAKTLQKVEEELSEGGFHINDLKHTLEEFTLTNLKEYCTKEDDDINRIILRASEILVNRHMFEFNLIVNQLVDPELADDWEKIQAFKEMWLKKGLPLD</sequence>
<gene>
    <name evidence="1" type="ORF">E7Z75_09760</name>
</gene>
<comment type="caution">
    <text evidence="1">The sequence shown here is derived from an EMBL/GenBank/DDBJ whole genome shotgun (WGS) entry which is preliminary data.</text>
</comment>
<evidence type="ECO:0000313" key="2">
    <source>
        <dbReference type="Proteomes" id="UP000732619"/>
    </source>
</evidence>
<proteinExistence type="predicted"/>
<reference evidence="1" key="1">
    <citation type="submission" date="2019-04" db="EMBL/GenBank/DDBJ databases">
        <title>Evolution of Biomass-Degrading Anaerobic Consortia Revealed by Metagenomics.</title>
        <authorList>
            <person name="Peng X."/>
        </authorList>
    </citation>
    <scope>NUCLEOTIDE SEQUENCE</scope>
    <source>
        <strain evidence="1">SIG14</strain>
    </source>
</reference>
<accession>A0A8T3VPJ5</accession>